<evidence type="ECO:0000256" key="1">
    <source>
        <dbReference type="ARBA" id="ARBA00004123"/>
    </source>
</evidence>
<evidence type="ECO:0000256" key="4">
    <source>
        <dbReference type="ARBA" id="ARBA00022771"/>
    </source>
</evidence>
<dbReference type="EMBL" id="JAPEUV010000073">
    <property type="protein sequence ID" value="KAJ4334632.1"/>
    <property type="molecule type" value="Genomic_DNA"/>
</dbReference>
<dbReference type="GO" id="GO:0008270">
    <property type="term" value="F:zinc ion binding"/>
    <property type="evidence" value="ECO:0007669"/>
    <property type="project" value="UniProtKB-KW"/>
</dbReference>
<evidence type="ECO:0000313" key="10">
    <source>
        <dbReference type="Proteomes" id="UP001140562"/>
    </source>
</evidence>
<dbReference type="Proteomes" id="UP001140562">
    <property type="component" value="Unassembled WGS sequence"/>
</dbReference>
<reference evidence="9" key="1">
    <citation type="submission" date="2022-10" db="EMBL/GenBank/DDBJ databases">
        <title>Tapping the CABI collections for fungal endophytes: first genome assemblies for Collariella, Neodidymelliopsis, Ascochyta clinopodiicola, Didymella pomorum, Didymosphaeria variabile, Neocosmospora piperis and Neocucurbitaria cava.</title>
        <authorList>
            <person name="Hill R."/>
        </authorList>
    </citation>
    <scope>NUCLEOTIDE SEQUENCE</scope>
    <source>
        <strain evidence="9">IMI 360193</strain>
    </source>
</reference>
<comment type="subcellular location">
    <subcellularLocation>
        <location evidence="1">Nucleus</location>
    </subcellularLocation>
</comment>
<keyword evidence="5" id="KW-0862">Zinc</keyword>
<dbReference type="Gene3D" id="3.30.160.60">
    <property type="entry name" value="Classic Zinc Finger"/>
    <property type="match status" value="2"/>
</dbReference>
<evidence type="ECO:0000256" key="3">
    <source>
        <dbReference type="ARBA" id="ARBA00022737"/>
    </source>
</evidence>
<dbReference type="PROSITE" id="PS00028">
    <property type="entry name" value="ZINC_FINGER_C2H2_1"/>
    <property type="match status" value="2"/>
</dbReference>
<evidence type="ECO:0000256" key="5">
    <source>
        <dbReference type="ARBA" id="ARBA00022833"/>
    </source>
</evidence>
<keyword evidence="3" id="KW-0677">Repeat</keyword>
<dbReference type="InterPro" id="IPR013087">
    <property type="entry name" value="Znf_C2H2_type"/>
</dbReference>
<keyword evidence="6" id="KW-0539">Nucleus</keyword>
<proteinExistence type="predicted"/>
<dbReference type="GO" id="GO:0005634">
    <property type="term" value="C:nucleus"/>
    <property type="evidence" value="ECO:0007669"/>
    <property type="project" value="UniProtKB-SubCell"/>
</dbReference>
<dbReference type="PANTHER" id="PTHR24376:SF216">
    <property type="entry name" value="ZINC FINGER PROTEIN 420-LIKE"/>
    <property type="match status" value="1"/>
</dbReference>
<protein>
    <recommendedName>
        <fullName evidence="8">C2H2-type domain-containing protein</fullName>
    </recommendedName>
</protein>
<keyword evidence="4 7" id="KW-0863">Zinc-finger</keyword>
<evidence type="ECO:0000256" key="6">
    <source>
        <dbReference type="ARBA" id="ARBA00023242"/>
    </source>
</evidence>
<dbReference type="GO" id="GO:0000978">
    <property type="term" value="F:RNA polymerase II cis-regulatory region sequence-specific DNA binding"/>
    <property type="evidence" value="ECO:0007669"/>
    <property type="project" value="TreeGrafter"/>
</dbReference>
<name>A0A9W8WW34_9PLEO</name>
<accession>A0A9W8WW34</accession>
<dbReference type="AlphaFoldDB" id="A0A9W8WW34"/>
<evidence type="ECO:0000313" key="9">
    <source>
        <dbReference type="EMBL" id="KAJ4334632.1"/>
    </source>
</evidence>
<evidence type="ECO:0000259" key="8">
    <source>
        <dbReference type="PROSITE" id="PS50157"/>
    </source>
</evidence>
<evidence type="ECO:0000256" key="2">
    <source>
        <dbReference type="ARBA" id="ARBA00022723"/>
    </source>
</evidence>
<evidence type="ECO:0000256" key="7">
    <source>
        <dbReference type="PROSITE-ProRule" id="PRU00042"/>
    </source>
</evidence>
<feature type="domain" description="C2H2-type" evidence="8">
    <location>
        <begin position="66"/>
        <end position="94"/>
    </location>
</feature>
<comment type="caution">
    <text evidence="9">The sequence shown here is derived from an EMBL/GenBank/DDBJ whole genome shotgun (WGS) entry which is preliminary data.</text>
</comment>
<dbReference type="SMART" id="SM00355">
    <property type="entry name" value="ZnF_C2H2"/>
    <property type="match status" value="6"/>
</dbReference>
<dbReference type="PANTHER" id="PTHR24376">
    <property type="entry name" value="ZINC FINGER PROTEIN"/>
    <property type="match status" value="1"/>
</dbReference>
<dbReference type="OrthoDB" id="8117402at2759"/>
<keyword evidence="10" id="KW-1185">Reference proteome</keyword>
<organism evidence="9 10">
    <name type="scientific">Didymella glomerata</name>
    <dbReference type="NCBI Taxonomy" id="749621"/>
    <lineage>
        <taxon>Eukaryota</taxon>
        <taxon>Fungi</taxon>
        <taxon>Dikarya</taxon>
        <taxon>Ascomycota</taxon>
        <taxon>Pezizomycotina</taxon>
        <taxon>Dothideomycetes</taxon>
        <taxon>Pleosporomycetidae</taxon>
        <taxon>Pleosporales</taxon>
        <taxon>Pleosporineae</taxon>
        <taxon>Didymellaceae</taxon>
        <taxon>Didymella</taxon>
    </lineage>
</organism>
<sequence length="477" mass="54130">MTAFVEPTRIKCTYQNCDLHFDNERAMKSHKKHDDDHDYCHKCDEDFDSFDDLAHHKIFRPDTHNKACRVCGQEFKSDSGLRRHIELSHKVDQKLTCIGCKRSFCRACLFIEHLEFGYCDVISASQFQGHIVHKHLVTALLRDNDAYRHFQAKQAKFEAAHGDYEEEGGICLDNPLDREEEVKASFPALQPDEVQATPIYTPYPPLPSQTQASSYNVDEIASSIGAMSVNDDDGTSTVVGGRSSVAPSAYGSSTYAASTSTGRKEKVWVDRHGKSASRALFPNAKPTPAPKEFSIAAHDEHMEREHGINIMKTRFWDPLSADWNPERFYDSITSRYNCPFVCELTWDTPADLNQHINSDHRMTRMKCPSCLKYFKSATALMAHCESRGSKCQVNKADNYNIFLDRVSGGFLGVDEKTRPDHLNNPAVMLTNPDTGRLEKYKPPVATYLQYEVTTPPDWKEPAKVGVRIRYAVQQSQW</sequence>
<dbReference type="PROSITE" id="PS50157">
    <property type="entry name" value="ZINC_FINGER_C2H2_2"/>
    <property type="match status" value="1"/>
</dbReference>
<gene>
    <name evidence="9" type="ORF">N0V87_006668</name>
</gene>
<keyword evidence="2" id="KW-0479">Metal-binding</keyword>
<dbReference type="GO" id="GO:0001228">
    <property type="term" value="F:DNA-binding transcription activator activity, RNA polymerase II-specific"/>
    <property type="evidence" value="ECO:0007669"/>
    <property type="project" value="TreeGrafter"/>
</dbReference>